<name>A0A2V5LC71_9MICC</name>
<dbReference type="SUPFAM" id="SSF53474">
    <property type="entry name" value="alpha/beta-Hydrolases"/>
    <property type="match status" value="1"/>
</dbReference>
<evidence type="ECO:0000313" key="1">
    <source>
        <dbReference type="EMBL" id="PYI68978.1"/>
    </source>
</evidence>
<reference evidence="1 2" key="1">
    <citation type="submission" date="2018-05" db="EMBL/GenBank/DDBJ databases">
        <title>Genetic diversity of glacier-inhabiting Cryobacterium bacteria in China and description of Cryobacterium mengkeensis sp. nov. and Arthrobacter glacialis sp. nov.</title>
        <authorList>
            <person name="Liu Q."/>
            <person name="Xin Y.-H."/>
        </authorList>
    </citation>
    <scope>NUCLEOTIDE SEQUENCE [LARGE SCALE GENOMIC DNA]</scope>
    <source>
        <strain evidence="1 2">LI2</strain>
    </source>
</reference>
<comment type="caution">
    <text evidence="1">The sequence shown here is derived from an EMBL/GenBank/DDBJ whole genome shotgun (WGS) entry which is preliminary data.</text>
</comment>
<proteinExistence type="predicted"/>
<evidence type="ECO:0008006" key="3">
    <source>
        <dbReference type="Google" id="ProtNLM"/>
    </source>
</evidence>
<evidence type="ECO:0000313" key="2">
    <source>
        <dbReference type="Proteomes" id="UP000247832"/>
    </source>
</evidence>
<organism evidence="1 2">
    <name type="scientific">Arthrobacter livingstonensis</name>
    <dbReference type="NCBI Taxonomy" id="670078"/>
    <lineage>
        <taxon>Bacteria</taxon>
        <taxon>Bacillati</taxon>
        <taxon>Actinomycetota</taxon>
        <taxon>Actinomycetes</taxon>
        <taxon>Micrococcales</taxon>
        <taxon>Micrococcaceae</taxon>
        <taxon>Arthrobacter</taxon>
    </lineage>
</organism>
<dbReference type="RefSeq" id="WP_110499727.1">
    <property type="nucleotide sequence ID" value="NZ_QJVD01000003.1"/>
</dbReference>
<gene>
    <name evidence="1" type="ORF">CVV68_04040</name>
</gene>
<dbReference type="OrthoDB" id="5095936at2"/>
<dbReference type="Proteomes" id="UP000247832">
    <property type="component" value="Unassembled WGS sequence"/>
</dbReference>
<sequence length="484" mass="50505">MTGTMQGLDPQDCLDLVKLLKQSARQLEQAGWQLSQTVARTSWQGPDSQRFRSQWPGQHAELKRSARAFEAQAEVVLRNIAEQERASAVAGGGLLDGAIDGAKDLWDDVTGGVGDAAGDAVDTLRDGLGWVADRISGNFTDAGGNFLNQLGHLGEMGLDGLTGKPPSLAGLVSQLVLTAGTGFNLSVTASHLGLANPHMFDDGSPKAGDPVPVDGATARRVRLPSSVSEIFGSVEDAYAMNGEPATPDGDIRILRVEQPDGTSAYIVNIPGTENWGITGSGAARDLTSNLLLVAGQSTTASQDVVLAMQKAGIPADAPVMLAGHSQGGMIAGQLASDPGFKSQFHVTNVLTAGSPIDIDSMDPNIKVLGAQHQHDIVPKFDLGGMNTQLQMPGSPPNIATVTMADPPRDVLGNVLHYAPSPVGNLVQDVRDIANNHATGSYKSDLANTSEYPSVGAYGQDPSMRVFLSNDPTKVSAVDIPVGRQ</sequence>
<dbReference type="AlphaFoldDB" id="A0A2V5LC71"/>
<accession>A0A2V5LC71</accession>
<dbReference type="Gene3D" id="3.40.50.1820">
    <property type="entry name" value="alpha/beta hydrolase"/>
    <property type="match status" value="1"/>
</dbReference>
<dbReference type="InterPro" id="IPR029058">
    <property type="entry name" value="AB_hydrolase_fold"/>
</dbReference>
<dbReference type="EMBL" id="QJVD01000003">
    <property type="protein sequence ID" value="PYI68978.1"/>
    <property type="molecule type" value="Genomic_DNA"/>
</dbReference>
<protein>
    <recommendedName>
        <fullName evidence="3">Alpha/beta hydrolase</fullName>
    </recommendedName>
</protein>
<keyword evidence="2" id="KW-1185">Reference proteome</keyword>